<dbReference type="Proteomes" id="UP000886752">
    <property type="component" value="Unassembled WGS sequence"/>
</dbReference>
<name>A0A9D1PXS0_9BACT</name>
<evidence type="ECO:0000256" key="1">
    <source>
        <dbReference type="SAM" id="Coils"/>
    </source>
</evidence>
<reference evidence="2" key="2">
    <citation type="submission" date="2021-04" db="EMBL/GenBank/DDBJ databases">
        <authorList>
            <person name="Gilroy R."/>
        </authorList>
    </citation>
    <scope>NUCLEOTIDE SEQUENCE</scope>
    <source>
        <strain evidence="2">ChiHecec2B26-446</strain>
    </source>
</reference>
<protein>
    <submittedName>
        <fullName evidence="2">Uncharacterized protein</fullName>
    </submittedName>
</protein>
<gene>
    <name evidence="2" type="ORF">H9894_08440</name>
</gene>
<dbReference type="EMBL" id="DXHV01000073">
    <property type="protein sequence ID" value="HIW01201.1"/>
    <property type="molecule type" value="Genomic_DNA"/>
</dbReference>
<proteinExistence type="predicted"/>
<evidence type="ECO:0000313" key="2">
    <source>
        <dbReference type="EMBL" id="HIW01201.1"/>
    </source>
</evidence>
<dbReference type="AlphaFoldDB" id="A0A9D1PXS0"/>
<accession>A0A9D1PXS0</accession>
<reference evidence="2" key="1">
    <citation type="journal article" date="2021" name="PeerJ">
        <title>Extensive microbial diversity within the chicken gut microbiome revealed by metagenomics and culture.</title>
        <authorList>
            <person name="Gilroy R."/>
            <person name="Ravi A."/>
            <person name="Getino M."/>
            <person name="Pursley I."/>
            <person name="Horton D.L."/>
            <person name="Alikhan N.F."/>
            <person name="Baker D."/>
            <person name="Gharbi K."/>
            <person name="Hall N."/>
            <person name="Watson M."/>
            <person name="Adriaenssens E.M."/>
            <person name="Foster-Nyarko E."/>
            <person name="Jarju S."/>
            <person name="Secka A."/>
            <person name="Antonio M."/>
            <person name="Oren A."/>
            <person name="Chaudhuri R.R."/>
            <person name="La Ragione R."/>
            <person name="Hildebrand F."/>
            <person name="Pallen M.J."/>
        </authorList>
    </citation>
    <scope>NUCLEOTIDE SEQUENCE</scope>
    <source>
        <strain evidence="2">ChiHecec2B26-446</strain>
    </source>
</reference>
<organism evidence="2 3">
    <name type="scientific">Candidatus Desulfovibrio intestinipullorum</name>
    <dbReference type="NCBI Taxonomy" id="2838536"/>
    <lineage>
        <taxon>Bacteria</taxon>
        <taxon>Pseudomonadati</taxon>
        <taxon>Thermodesulfobacteriota</taxon>
        <taxon>Desulfovibrionia</taxon>
        <taxon>Desulfovibrionales</taxon>
        <taxon>Desulfovibrionaceae</taxon>
        <taxon>Desulfovibrio</taxon>
    </lineage>
</organism>
<feature type="coiled-coil region" evidence="1">
    <location>
        <begin position="30"/>
        <end position="57"/>
    </location>
</feature>
<comment type="caution">
    <text evidence="2">The sequence shown here is derived from an EMBL/GenBank/DDBJ whole genome shotgun (WGS) entry which is preliminary data.</text>
</comment>
<evidence type="ECO:0000313" key="3">
    <source>
        <dbReference type="Proteomes" id="UP000886752"/>
    </source>
</evidence>
<keyword evidence="1" id="KW-0175">Coiled coil</keyword>
<sequence length="169" mass="19183">MLPDFEGIFALRQAYAYNGLQGVLFLYFDNARMAEEAKKVLGEYREVKEQLQKLEDGGQKTPCRLEDVAVFRKFFSVSEDSASPCGWSIREDDDKFRLWQLRCGWFCLFATDPELTANDALLAYRDWEWSEAALAACLAGRARSCLQGERSLRLWPLPPSSCCTACTGP</sequence>